<accession>A0A0F0LTR9</accession>
<dbReference type="PATRIC" id="fig|400772.4.peg.1439"/>
<gene>
    <name evidence="2" type="primary">bcpA</name>
    <name evidence="1" type="ORF">DCP95_06580</name>
    <name evidence="2" type="ORF">RR49_01417</name>
</gene>
<proteinExistence type="predicted"/>
<reference evidence="1 4" key="2">
    <citation type="journal article" date="2018" name="Nat. Biotechnol.">
        <title>A standardized bacterial taxonomy based on genome phylogeny substantially revises the tree of life.</title>
        <authorList>
            <person name="Parks D.H."/>
            <person name="Chuvochina M."/>
            <person name="Waite D.W."/>
            <person name="Rinke C."/>
            <person name="Skarshewski A."/>
            <person name="Chaumeil P.A."/>
            <person name="Hugenholtz P."/>
        </authorList>
    </citation>
    <scope>NUCLEOTIDE SEQUENCE [LARGE SCALE GENOMIC DNA]</scope>
    <source>
        <strain evidence="1">UBA9152</strain>
    </source>
</reference>
<dbReference type="Gene3D" id="3.20.20.60">
    <property type="entry name" value="Phosphoenolpyruvate-binding domains"/>
    <property type="match status" value="1"/>
</dbReference>
<dbReference type="InterPro" id="IPR040442">
    <property type="entry name" value="Pyrv_kinase-like_dom_sf"/>
</dbReference>
<keyword evidence="3" id="KW-1185">Reference proteome</keyword>
<dbReference type="SUPFAM" id="SSF51621">
    <property type="entry name" value="Phosphoenolpyruvate/pyruvate domain"/>
    <property type="match status" value="1"/>
</dbReference>
<keyword evidence="1" id="KW-0456">Lyase</keyword>
<dbReference type="Proteomes" id="UP000033451">
    <property type="component" value="Unassembled WGS sequence"/>
</dbReference>
<keyword evidence="1" id="KW-0670">Pyruvate</keyword>
<dbReference type="PANTHER" id="PTHR42905">
    <property type="entry name" value="PHOSPHOENOLPYRUVATE CARBOXYLASE"/>
    <property type="match status" value="1"/>
</dbReference>
<evidence type="ECO:0000313" key="1">
    <source>
        <dbReference type="EMBL" id="HAN24227.1"/>
    </source>
</evidence>
<organism evidence="2 3">
    <name type="scientific">Microbacterium ginsengisoli</name>
    <dbReference type="NCBI Taxonomy" id="400772"/>
    <lineage>
        <taxon>Bacteria</taxon>
        <taxon>Bacillati</taxon>
        <taxon>Actinomycetota</taxon>
        <taxon>Actinomycetes</taxon>
        <taxon>Micrococcales</taxon>
        <taxon>Microbacteriaceae</taxon>
        <taxon>Microbacterium</taxon>
    </lineage>
</organism>
<sequence length="256" mass="26262">MSIVEKGAALRALHTDPPLLTLVNVWDVASARVVAAHPRTRAIATASHAIAAAFGYDDGERIPLELHLATVERIVASTTLPVTADLEAGYGDPAATVRRAIDVGVVGANLEDELRPLAAASAAVAAAVEAADAAGAPFSLNARTDAFLRAEGRGRAESLADAITRGRAYLAEGATCVFVPGVLDEPEVRELVAAFGPGRLSVLAAPGSLPLPVLAALGVARVSFGPWPQRAALTALDRLVDEVADDGLPVGIRPLV</sequence>
<keyword evidence="2" id="KW-0808">Transferase</keyword>
<dbReference type="Proteomes" id="UP000257479">
    <property type="component" value="Unassembled WGS sequence"/>
</dbReference>
<dbReference type="Pfam" id="PF13714">
    <property type="entry name" value="PEP_mutase"/>
    <property type="match status" value="1"/>
</dbReference>
<evidence type="ECO:0000313" key="3">
    <source>
        <dbReference type="Proteomes" id="UP000033451"/>
    </source>
</evidence>
<dbReference type="EMBL" id="DMNG01000112">
    <property type="protein sequence ID" value="HAN24227.1"/>
    <property type="molecule type" value="Genomic_DNA"/>
</dbReference>
<evidence type="ECO:0000313" key="2">
    <source>
        <dbReference type="EMBL" id="KJL36667.1"/>
    </source>
</evidence>
<reference evidence="2 3" key="1">
    <citation type="submission" date="2015-02" db="EMBL/GenBank/DDBJ databases">
        <title>Draft genome sequences of ten Microbacterium spp. with emphasis on heavy metal contaminated environments.</title>
        <authorList>
            <person name="Corretto E."/>
        </authorList>
    </citation>
    <scope>NUCLEOTIDE SEQUENCE [LARGE SCALE GENOMIC DNA]</scope>
    <source>
        <strain evidence="2 3">DSM 18659</strain>
    </source>
</reference>
<dbReference type="CDD" id="cd00377">
    <property type="entry name" value="ICL_PEPM"/>
    <property type="match status" value="1"/>
</dbReference>
<dbReference type="GO" id="GO:0008807">
    <property type="term" value="F:carboxyvinyl-carboxyphosphonate phosphorylmutase activity"/>
    <property type="evidence" value="ECO:0007669"/>
    <property type="project" value="UniProtKB-EC"/>
</dbReference>
<dbReference type="AlphaFoldDB" id="A0A0F0LTR9"/>
<dbReference type="InterPro" id="IPR015813">
    <property type="entry name" value="Pyrv/PenolPyrv_kinase-like_dom"/>
</dbReference>
<name>A0A0F0LTR9_9MICO</name>
<dbReference type="OrthoDB" id="9780430at2"/>
<dbReference type="RefSeq" id="WP_045247367.1">
    <property type="nucleotide sequence ID" value="NZ_JYIY01000072.1"/>
</dbReference>
<evidence type="ECO:0000313" key="4">
    <source>
        <dbReference type="Proteomes" id="UP000257479"/>
    </source>
</evidence>
<dbReference type="STRING" id="400772.RR49_01417"/>
<dbReference type="GO" id="GO:0016829">
    <property type="term" value="F:lyase activity"/>
    <property type="evidence" value="ECO:0007669"/>
    <property type="project" value="UniProtKB-KW"/>
</dbReference>
<dbReference type="PANTHER" id="PTHR42905:SF16">
    <property type="entry name" value="CARBOXYPHOSPHONOENOLPYRUVATE PHOSPHONOMUTASE-LIKE PROTEIN (AFU_ORTHOLOGUE AFUA_5G07230)"/>
    <property type="match status" value="1"/>
</dbReference>
<dbReference type="EC" id="2.7.8.23" evidence="2"/>
<dbReference type="InterPro" id="IPR039556">
    <property type="entry name" value="ICL/PEPM"/>
</dbReference>
<dbReference type="EMBL" id="JYIY01000072">
    <property type="protein sequence ID" value="KJL36667.1"/>
    <property type="molecule type" value="Genomic_DNA"/>
</dbReference>
<protein>
    <submittedName>
        <fullName evidence="2">Carboxyvinyl-carboxyphosphonate phosphorylmutase</fullName>
        <ecNumber evidence="2">2.7.8.23</ecNumber>
    </submittedName>
    <submittedName>
        <fullName evidence="1">Isocitrate lyase/phosphoenolpyruvate mutase family protein</fullName>
    </submittedName>
</protein>
<comment type="caution">
    <text evidence="2">The sequence shown here is derived from an EMBL/GenBank/DDBJ whole genome shotgun (WGS) entry which is preliminary data.</text>
</comment>